<evidence type="ECO:0000259" key="5">
    <source>
        <dbReference type="PROSITE" id="PS50104"/>
    </source>
</evidence>
<dbReference type="GO" id="GO:0061809">
    <property type="term" value="F:NAD+ nucleosidase activity, cyclic ADP-ribose generating"/>
    <property type="evidence" value="ECO:0007669"/>
    <property type="project" value="UniProtKB-EC"/>
</dbReference>
<dbReference type="Proteomes" id="UP001634007">
    <property type="component" value="Unassembled WGS sequence"/>
</dbReference>
<dbReference type="EMBL" id="JBJKBG010000003">
    <property type="protein sequence ID" value="KAL3746482.1"/>
    <property type="molecule type" value="Genomic_DNA"/>
</dbReference>
<dbReference type="PANTHER" id="PTHR32009">
    <property type="entry name" value="TMV RESISTANCE PROTEIN N-LIKE"/>
    <property type="match status" value="1"/>
</dbReference>
<dbReference type="InterPro" id="IPR035897">
    <property type="entry name" value="Toll_tir_struct_dom_sf"/>
</dbReference>
<dbReference type="SMART" id="SM00255">
    <property type="entry name" value="TIR"/>
    <property type="match status" value="1"/>
</dbReference>
<gene>
    <name evidence="6" type="ORF">ACJRO7_015445</name>
</gene>
<evidence type="ECO:0000256" key="4">
    <source>
        <dbReference type="ARBA" id="ARBA00047304"/>
    </source>
</evidence>
<dbReference type="Pfam" id="PF01582">
    <property type="entry name" value="TIR"/>
    <property type="match status" value="1"/>
</dbReference>
<protein>
    <recommendedName>
        <fullName evidence="1">ADP-ribosyl cyclase/cyclic ADP-ribose hydrolase</fullName>
        <ecNumber evidence="1">3.2.2.6</ecNumber>
    </recommendedName>
</protein>
<evidence type="ECO:0000256" key="1">
    <source>
        <dbReference type="ARBA" id="ARBA00011982"/>
    </source>
</evidence>
<evidence type="ECO:0000313" key="7">
    <source>
        <dbReference type="Proteomes" id="UP001634007"/>
    </source>
</evidence>
<evidence type="ECO:0000256" key="2">
    <source>
        <dbReference type="ARBA" id="ARBA00022801"/>
    </source>
</evidence>
<dbReference type="InterPro" id="IPR000157">
    <property type="entry name" value="TIR_dom"/>
</dbReference>
<dbReference type="SUPFAM" id="SSF52200">
    <property type="entry name" value="Toll/Interleukin receptor TIR domain"/>
    <property type="match status" value="1"/>
</dbReference>
<name>A0ABD3L9I5_EUCGL</name>
<dbReference type="Gene3D" id="3.40.50.10140">
    <property type="entry name" value="Toll/interleukin-1 receptor homology (TIR) domain"/>
    <property type="match status" value="1"/>
</dbReference>
<keyword evidence="2" id="KW-0378">Hydrolase</keyword>
<dbReference type="PROSITE" id="PS50104">
    <property type="entry name" value="TIR"/>
    <property type="match status" value="1"/>
</dbReference>
<proteinExistence type="predicted"/>
<dbReference type="AlphaFoldDB" id="A0ABD3L9I5"/>
<keyword evidence="3" id="KW-0520">NAD</keyword>
<comment type="caution">
    <text evidence="6">The sequence shown here is derived from an EMBL/GenBank/DDBJ whole genome shotgun (WGS) entry which is preliminary data.</text>
</comment>
<reference evidence="6 7" key="1">
    <citation type="submission" date="2024-11" db="EMBL/GenBank/DDBJ databases">
        <title>Chromosome-level genome assembly of Eucalyptus globulus Labill. provides insights into its genome evolution.</title>
        <authorList>
            <person name="Li X."/>
        </authorList>
    </citation>
    <scope>NUCLEOTIDE SEQUENCE [LARGE SCALE GENOMIC DNA]</scope>
    <source>
        <strain evidence="6">CL2024</strain>
        <tissue evidence="6">Fresh tender leaves</tissue>
    </source>
</reference>
<keyword evidence="7" id="KW-1185">Reference proteome</keyword>
<organism evidence="6 7">
    <name type="scientific">Eucalyptus globulus</name>
    <name type="common">Tasmanian blue gum</name>
    <dbReference type="NCBI Taxonomy" id="34317"/>
    <lineage>
        <taxon>Eukaryota</taxon>
        <taxon>Viridiplantae</taxon>
        <taxon>Streptophyta</taxon>
        <taxon>Embryophyta</taxon>
        <taxon>Tracheophyta</taxon>
        <taxon>Spermatophyta</taxon>
        <taxon>Magnoliopsida</taxon>
        <taxon>eudicotyledons</taxon>
        <taxon>Gunneridae</taxon>
        <taxon>Pentapetalae</taxon>
        <taxon>rosids</taxon>
        <taxon>malvids</taxon>
        <taxon>Myrtales</taxon>
        <taxon>Myrtaceae</taxon>
        <taxon>Myrtoideae</taxon>
        <taxon>Eucalypteae</taxon>
        <taxon>Eucalyptus</taxon>
    </lineage>
</organism>
<evidence type="ECO:0000256" key="3">
    <source>
        <dbReference type="ARBA" id="ARBA00023027"/>
    </source>
</evidence>
<comment type="catalytic activity">
    <reaction evidence="4">
        <text>NAD(+) + H2O = ADP-D-ribose + nicotinamide + H(+)</text>
        <dbReference type="Rhea" id="RHEA:16301"/>
        <dbReference type="ChEBI" id="CHEBI:15377"/>
        <dbReference type="ChEBI" id="CHEBI:15378"/>
        <dbReference type="ChEBI" id="CHEBI:17154"/>
        <dbReference type="ChEBI" id="CHEBI:57540"/>
        <dbReference type="ChEBI" id="CHEBI:57967"/>
        <dbReference type="EC" id="3.2.2.6"/>
    </reaction>
    <physiologicalReaction direction="left-to-right" evidence="4">
        <dbReference type="Rhea" id="RHEA:16302"/>
    </physiologicalReaction>
</comment>
<evidence type="ECO:0000313" key="6">
    <source>
        <dbReference type="EMBL" id="KAL3746482.1"/>
    </source>
</evidence>
<feature type="domain" description="TIR" evidence="5">
    <location>
        <begin position="21"/>
        <end position="171"/>
    </location>
</feature>
<accession>A0ABD3L9I5</accession>
<dbReference type="PANTHER" id="PTHR32009:SF39">
    <property type="entry name" value="TIR DOMAIN-CONTAINING PROTEIN"/>
    <property type="match status" value="1"/>
</dbReference>
<dbReference type="EC" id="3.2.2.6" evidence="1"/>
<sequence>MKKRRRSSEAIQSVEDVPPVYEYDVFLSFRGPDTRSTFTDCLYHRLRDVGVNVFLDNEELRVGKEISGELLKALDKSQIYIPIFSQDYATSSWCLREVAYMVEQTSNSDGKKEILPIFYDVNPDDVKLKSELYKKAIPEHEKKFGSDELKRWEAALVKVAGLRGWDLKGKG</sequence>